<comment type="similarity">
    <text evidence="2">Belongs to the glycosyltransferase 28 family.</text>
</comment>
<keyword evidence="4" id="KW-0808">Transferase</keyword>
<dbReference type="SUPFAM" id="SSF53756">
    <property type="entry name" value="UDP-Glycosyltransferase/glycogen phosphorylase"/>
    <property type="match status" value="1"/>
</dbReference>
<evidence type="ECO:0000259" key="5">
    <source>
        <dbReference type="Pfam" id="PF04101"/>
    </source>
</evidence>
<dbReference type="Gene3D" id="3.40.50.2000">
    <property type="entry name" value="Glycogen Phosphorylase B"/>
    <property type="match status" value="1"/>
</dbReference>
<dbReference type="AlphaFoldDB" id="A0A1M4VQJ2"/>
<dbReference type="Pfam" id="PF06925">
    <property type="entry name" value="MGDG_synth"/>
    <property type="match status" value="1"/>
</dbReference>
<dbReference type="PANTHER" id="PTHR43025">
    <property type="entry name" value="MONOGALACTOSYLDIACYLGLYCEROL SYNTHASE"/>
    <property type="match status" value="1"/>
</dbReference>
<evidence type="ECO:0000313" key="7">
    <source>
        <dbReference type="EMBL" id="SHE71198.1"/>
    </source>
</evidence>
<gene>
    <name evidence="7" type="ORF">SAMN05444392_102477</name>
</gene>
<dbReference type="EMBL" id="FQVL01000002">
    <property type="protein sequence ID" value="SHE71198.1"/>
    <property type="molecule type" value="Genomic_DNA"/>
</dbReference>
<dbReference type="InterPro" id="IPR009695">
    <property type="entry name" value="Diacylglyc_glucosyltr_N"/>
</dbReference>
<feature type="domain" description="Glycosyl transferase family 28 C-terminal" evidence="5">
    <location>
        <begin position="231"/>
        <end position="363"/>
    </location>
</feature>
<dbReference type="GO" id="GO:0009247">
    <property type="term" value="P:glycolipid biosynthetic process"/>
    <property type="evidence" value="ECO:0007669"/>
    <property type="project" value="InterPro"/>
</dbReference>
<feature type="domain" description="Diacylglycerol glucosyltransferase N-terminal" evidence="6">
    <location>
        <begin position="39"/>
        <end position="205"/>
    </location>
</feature>
<evidence type="ECO:0000313" key="8">
    <source>
        <dbReference type="Proteomes" id="UP000184476"/>
    </source>
</evidence>
<dbReference type="PANTHER" id="PTHR43025:SF3">
    <property type="entry name" value="MONOGALACTOSYLDIACYLGLYCEROL SYNTHASE 1, CHLOROPLASTIC"/>
    <property type="match status" value="1"/>
</dbReference>
<dbReference type="InterPro" id="IPR050519">
    <property type="entry name" value="Glycosyltransf_28_UgtP"/>
</dbReference>
<dbReference type="STRING" id="112248.SAMN05444392_102477"/>
<proteinExistence type="inferred from homology"/>
<evidence type="ECO:0000259" key="6">
    <source>
        <dbReference type="Pfam" id="PF06925"/>
    </source>
</evidence>
<reference evidence="7 8" key="1">
    <citation type="submission" date="2016-11" db="EMBL/GenBank/DDBJ databases">
        <authorList>
            <person name="Jaros S."/>
            <person name="Januszkiewicz K."/>
            <person name="Wedrychowicz H."/>
        </authorList>
    </citation>
    <scope>NUCLEOTIDE SEQUENCE [LARGE SCALE GENOMIC DNA]</scope>
    <source>
        <strain evidence="7 8">DSM 44666</strain>
    </source>
</reference>
<accession>A0A1M4VQJ2</accession>
<dbReference type="Pfam" id="PF04101">
    <property type="entry name" value="Glyco_tran_28_C"/>
    <property type="match status" value="1"/>
</dbReference>
<organism evidence="7 8">
    <name type="scientific">Seinonella peptonophila</name>
    <dbReference type="NCBI Taxonomy" id="112248"/>
    <lineage>
        <taxon>Bacteria</taxon>
        <taxon>Bacillati</taxon>
        <taxon>Bacillota</taxon>
        <taxon>Bacilli</taxon>
        <taxon>Bacillales</taxon>
        <taxon>Thermoactinomycetaceae</taxon>
        <taxon>Seinonella</taxon>
    </lineage>
</organism>
<evidence type="ECO:0000256" key="1">
    <source>
        <dbReference type="ARBA" id="ARBA00004370"/>
    </source>
</evidence>
<keyword evidence="8" id="KW-1185">Reference proteome</keyword>
<keyword evidence="3" id="KW-0328">Glycosyltransferase</keyword>
<protein>
    <submittedName>
        <fullName evidence="7">Monogalactosyldiacylglycerol synthase</fullName>
    </submittedName>
</protein>
<evidence type="ECO:0000256" key="3">
    <source>
        <dbReference type="ARBA" id="ARBA00022676"/>
    </source>
</evidence>
<dbReference type="GO" id="GO:0016758">
    <property type="term" value="F:hexosyltransferase activity"/>
    <property type="evidence" value="ECO:0007669"/>
    <property type="project" value="InterPro"/>
</dbReference>
<dbReference type="GO" id="GO:0016020">
    <property type="term" value="C:membrane"/>
    <property type="evidence" value="ECO:0007669"/>
    <property type="project" value="UniProtKB-SubCell"/>
</dbReference>
<evidence type="ECO:0000256" key="2">
    <source>
        <dbReference type="ARBA" id="ARBA00006962"/>
    </source>
</evidence>
<dbReference type="OrthoDB" id="9815663at2"/>
<comment type="subcellular location">
    <subcellularLocation>
        <location evidence="1">Membrane</location>
    </subcellularLocation>
</comment>
<evidence type="ECO:0000256" key="4">
    <source>
        <dbReference type="ARBA" id="ARBA00022679"/>
    </source>
</evidence>
<sequence>MEKQCREEKQVFEDKFWNMVGSQHMERILLLSMGFGTGHNAVAKVLQAEFQQQPGVQVEMIDLLDLIPKTFHPLLQNSYLGMLNRFPRFYHYLYDWTHQSKWIRSMSTGFIAKMGWTIRKKMNQLLDDLQPTKIVTTHPFALLVVPTRWLDIPSVGVITDYELHPVWFARVPDLLCIPRHLLSRTQIERIEWTLGTEILETGIPIDRSFYQEIPAEIAKENLGLPFKQPIVLMMGGGAGLGPFEELVKKARQLKEVHFVVMTGNNEQLFQMLSESFLEHHVQIESYRQDIPLWMSAADLLITKPGGVTITEAVAKQLPMYLFESFPGQEEANQQHLLTKKVAWATQPEIIHHQIEDFFSTDVKLKTCQRKCLELATPEAIDQIVSETLELDIANAKVFYL</sequence>
<dbReference type="InterPro" id="IPR007235">
    <property type="entry name" value="Glyco_trans_28_C"/>
</dbReference>
<name>A0A1M4VQJ2_9BACL</name>
<dbReference type="Proteomes" id="UP000184476">
    <property type="component" value="Unassembled WGS sequence"/>
</dbReference>